<evidence type="ECO:0000256" key="2">
    <source>
        <dbReference type="ARBA" id="ARBA00022438"/>
    </source>
</evidence>
<dbReference type="FunCoup" id="A2EJY5">
    <property type="interactions" value="660"/>
</dbReference>
<dbReference type="OrthoDB" id="10031169at2759"/>
<evidence type="ECO:0000313" key="16">
    <source>
        <dbReference type="Proteomes" id="UP000001542"/>
    </source>
</evidence>
<keyword evidence="16" id="KW-1185">Reference proteome</keyword>
<dbReference type="InterPro" id="IPR014782">
    <property type="entry name" value="Peptidase_M1_dom"/>
</dbReference>
<feature type="domain" description="Peptidase M1 membrane alanine aminopeptidase" evidence="12">
    <location>
        <begin position="261"/>
        <end position="471"/>
    </location>
</feature>
<keyword evidence="7 11" id="KW-0482">Metalloprotease</keyword>
<dbReference type="SUPFAM" id="SSF55486">
    <property type="entry name" value="Metalloproteases ('zincins'), catalytic domain"/>
    <property type="match status" value="1"/>
</dbReference>
<dbReference type="STRING" id="5722.A2EJY5"/>
<dbReference type="PANTHER" id="PTHR11533">
    <property type="entry name" value="PROTEASE M1 ZINC METALLOPROTEASE"/>
    <property type="match status" value="1"/>
</dbReference>
<evidence type="ECO:0000256" key="6">
    <source>
        <dbReference type="ARBA" id="ARBA00022833"/>
    </source>
</evidence>
<dbReference type="FunFam" id="1.10.390.10:FF:000013">
    <property type="entry name" value="Aminopeptidase N"/>
    <property type="match status" value="1"/>
</dbReference>
<dbReference type="GO" id="GO:0008270">
    <property type="term" value="F:zinc ion binding"/>
    <property type="evidence" value="ECO:0007669"/>
    <property type="project" value="UniProtKB-UniRule"/>
</dbReference>
<reference evidence="15" key="1">
    <citation type="submission" date="2006-10" db="EMBL/GenBank/DDBJ databases">
        <authorList>
            <person name="Amadeo P."/>
            <person name="Zhao Q."/>
            <person name="Wortman J."/>
            <person name="Fraser-Liggett C."/>
            <person name="Carlton J."/>
        </authorList>
    </citation>
    <scope>NUCLEOTIDE SEQUENCE</scope>
    <source>
        <strain evidence="15">G3</strain>
    </source>
</reference>
<dbReference type="Gene3D" id="1.10.390.10">
    <property type="entry name" value="Neutral Protease Domain 2"/>
    <property type="match status" value="1"/>
</dbReference>
<keyword evidence="2 11" id="KW-0031">Aminopeptidase</keyword>
<dbReference type="InterPro" id="IPR001930">
    <property type="entry name" value="Peptidase_M1"/>
</dbReference>
<dbReference type="Gene3D" id="1.25.50.20">
    <property type="match status" value="1"/>
</dbReference>
<sequence>MEMTQNHSDPLSKRAIRKVLKTVSFCVILCCFIAITVVTLMKITKEQIRDFTTFHGRLIPKKYELKLIPDIQNLKFSAEINIIFPKTSINTKLQLNMANTIKISGLDESSYTYNETTETLIFDIPQNTDHIAFNYTGTIYNDLYGLYLTNDTSSGTLGLATQFEPEYSRRMMPCIDEPFARSVYKLSIVVPKGYLALANTKPVKIVENEKTSFYEFEDTPYMPSYLICICVGKWEKLVGTTNKGVEVSIYTLPSQKEKPNFALKMAKESLEFFESYTNIDYPLQALQLVAISDFAAGAMENYGLVTFRDYLLSGKEDDKAMMSRAAEVIAHENAHQWTGNLVSPRSWASTWLNEGFASILPHLALESTGYFPWSELYYDTEYRALSFDLSTYTHAVEDDFEDPEMMFDDISYEKGASVLNMLRLLLGDEIFRKCLSVYLNTFRYSATVTEDLVYSFSQTSGVDLKPFFNAWVRTKGSPVLFVSKTDTGMSIKQYRATYDGKFEVATNPWPFKLFISEKDYIQVTKVEETHHQFEYLNYGRKTLVVVKYDDEILEEITENWNNIDNDFKWVILQDLERLIMLNLTKKEKLYNILMKCQNETDILVKSTVNDAAMFILNLYNYDSSMASDFSEMIYPWADKLFQKGKDMSVYETDTLKRLVYFGGHICRSEKFKDLKKYNLLTDDFTILMFDAWNQTTFDELFDRLDTTDATTLLAIQKSLASTNNQTNCQRIFAEFGLKIKWQNINTVLNVMIVNKNLRNSAIDYFLNNSKKVADVLGVGFQSESYIKICFSSARNLEELEKIEKTVRSCFKASMDRTINRIKESTLARIRASM</sequence>
<evidence type="ECO:0000259" key="13">
    <source>
        <dbReference type="Pfam" id="PF11838"/>
    </source>
</evidence>
<evidence type="ECO:0000313" key="15">
    <source>
        <dbReference type="EMBL" id="EAY07053.1"/>
    </source>
</evidence>
<dbReference type="EMBL" id="DS113409">
    <property type="protein sequence ID" value="EAY07053.1"/>
    <property type="molecule type" value="Genomic_DNA"/>
</dbReference>
<keyword evidence="11" id="KW-1133">Transmembrane helix</keyword>
<evidence type="ECO:0000256" key="10">
    <source>
        <dbReference type="PIRSR" id="PIRSR634016-4"/>
    </source>
</evidence>
<keyword evidence="4 9" id="KW-0479">Metal-binding</keyword>
<evidence type="ECO:0000256" key="7">
    <source>
        <dbReference type="ARBA" id="ARBA00023049"/>
    </source>
</evidence>
<dbReference type="Proteomes" id="UP000001542">
    <property type="component" value="Unassembled WGS sequence"/>
</dbReference>
<dbReference type="CDD" id="cd09601">
    <property type="entry name" value="M1_APN-Q_like"/>
    <property type="match status" value="1"/>
</dbReference>
<dbReference type="Pfam" id="PF11838">
    <property type="entry name" value="ERAP1_C"/>
    <property type="match status" value="1"/>
</dbReference>
<dbReference type="InterPro" id="IPR042097">
    <property type="entry name" value="Aminopeptidase_N-like_N_sf"/>
</dbReference>
<dbReference type="InterPro" id="IPR045357">
    <property type="entry name" value="Aminopeptidase_N-like_N"/>
</dbReference>
<evidence type="ECO:0000259" key="12">
    <source>
        <dbReference type="Pfam" id="PF01433"/>
    </source>
</evidence>
<dbReference type="Pfam" id="PF01433">
    <property type="entry name" value="Peptidase_M1"/>
    <property type="match status" value="1"/>
</dbReference>
<dbReference type="GO" id="GO:0070006">
    <property type="term" value="F:metalloaminopeptidase activity"/>
    <property type="evidence" value="ECO:0000318"/>
    <property type="project" value="GO_Central"/>
</dbReference>
<dbReference type="PANTHER" id="PTHR11533:SF299">
    <property type="entry name" value="AMINOPEPTIDASE"/>
    <property type="match status" value="1"/>
</dbReference>
<keyword evidence="3 11" id="KW-0645">Protease</keyword>
<gene>
    <name evidence="15" type="ORF">TVAG_311790</name>
</gene>
<feature type="domain" description="ERAP1-like C-terminal" evidence="13">
    <location>
        <begin position="535"/>
        <end position="824"/>
    </location>
</feature>
<name>A2EJY5_TRIV3</name>
<keyword evidence="6 9" id="KW-0862">Zinc</keyword>
<feature type="binding site" evidence="9">
    <location>
        <position position="331"/>
    </location>
    <ligand>
        <name>Zn(2+)</name>
        <dbReference type="ChEBI" id="CHEBI:29105"/>
        <note>catalytic</note>
    </ligand>
</feature>
<keyword evidence="11" id="KW-0472">Membrane</keyword>
<dbReference type="InterPro" id="IPR024571">
    <property type="entry name" value="ERAP1-like_C_dom"/>
</dbReference>
<feature type="site" description="Transition state stabilizer" evidence="10">
    <location>
        <position position="412"/>
    </location>
</feature>
<dbReference type="GO" id="GO:0006508">
    <property type="term" value="P:proteolysis"/>
    <property type="evidence" value="ECO:0000318"/>
    <property type="project" value="GO_Central"/>
</dbReference>
<dbReference type="InterPro" id="IPR027268">
    <property type="entry name" value="Peptidase_M4/M1_CTD_sf"/>
</dbReference>
<dbReference type="AlphaFoldDB" id="A2EJY5"/>
<dbReference type="VEuPathDB" id="TrichDB:TVAG_311790"/>
<dbReference type="SMR" id="A2EJY5"/>
<dbReference type="InParanoid" id="A2EJY5"/>
<dbReference type="InterPro" id="IPR034016">
    <property type="entry name" value="M1_APN-typ"/>
</dbReference>
<dbReference type="RefSeq" id="XP_001319276.1">
    <property type="nucleotide sequence ID" value="XM_001319241.1"/>
</dbReference>
<proteinExistence type="inferred from homology"/>
<evidence type="ECO:0000256" key="8">
    <source>
        <dbReference type="PIRSR" id="PIRSR634016-1"/>
    </source>
</evidence>
<feature type="binding site" evidence="9">
    <location>
        <position position="354"/>
    </location>
    <ligand>
        <name>Zn(2+)</name>
        <dbReference type="ChEBI" id="CHEBI:29105"/>
        <note>catalytic</note>
    </ligand>
</feature>
<evidence type="ECO:0000256" key="5">
    <source>
        <dbReference type="ARBA" id="ARBA00022801"/>
    </source>
</evidence>
<accession>A2EJY5</accession>
<reference evidence="15" key="2">
    <citation type="journal article" date="2007" name="Science">
        <title>Draft genome sequence of the sexually transmitted pathogen Trichomonas vaginalis.</title>
        <authorList>
            <person name="Carlton J.M."/>
            <person name="Hirt R.P."/>
            <person name="Silva J.C."/>
            <person name="Delcher A.L."/>
            <person name="Schatz M."/>
            <person name="Zhao Q."/>
            <person name="Wortman J.R."/>
            <person name="Bidwell S.L."/>
            <person name="Alsmark U.C.M."/>
            <person name="Besteiro S."/>
            <person name="Sicheritz-Ponten T."/>
            <person name="Noel C.J."/>
            <person name="Dacks J.B."/>
            <person name="Foster P.G."/>
            <person name="Simillion C."/>
            <person name="Van de Peer Y."/>
            <person name="Miranda-Saavedra D."/>
            <person name="Barton G.J."/>
            <person name="Westrop G.D."/>
            <person name="Mueller S."/>
            <person name="Dessi D."/>
            <person name="Fiori P.L."/>
            <person name="Ren Q."/>
            <person name="Paulsen I."/>
            <person name="Zhang H."/>
            <person name="Bastida-Corcuera F.D."/>
            <person name="Simoes-Barbosa A."/>
            <person name="Brown M.T."/>
            <person name="Hayes R.D."/>
            <person name="Mukherjee M."/>
            <person name="Okumura C.Y."/>
            <person name="Schneider R."/>
            <person name="Smith A.J."/>
            <person name="Vanacova S."/>
            <person name="Villalvazo M."/>
            <person name="Haas B.J."/>
            <person name="Pertea M."/>
            <person name="Feldblyum T.V."/>
            <person name="Utterback T.R."/>
            <person name="Shu C.L."/>
            <person name="Osoegawa K."/>
            <person name="de Jong P.J."/>
            <person name="Hrdy I."/>
            <person name="Horvathova L."/>
            <person name="Zubacova Z."/>
            <person name="Dolezal P."/>
            <person name="Malik S.B."/>
            <person name="Logsdon J.M. Jr."/>
            <person name="Henze K."/>
            <person name="Gupta A."/>
            <person name="Wang C.C."/>
            <person name="Dunne R.L."/>
            <person name="Upcroft J.A."/>
            <person name="Upcroft P."/>
            <person name="White O."/>
            <person name="Salzberg S.L."/>
            <person name="Tang P."/>
            <person name="Chiu C.-H."/>
            <person name="Lee Y.-S."/>
            <person name="Embley T.M."/>
            <person name="Coombs G.H."/>
            <person name="Mottram J.C."/>
            <person name="Tachezy J."/>
            <person name="Fraser-Liggett C.M."/>
            <person name="Johnson P.J."/>
        </authorList>
    </citation>
    <scope>NUCLEOTIDE SEQUENCE [LARGE SCALE GENOMIC DNA]</scope>
    <source>
        <strain evidence="15">G3</strain>
    </source>
</reference>
<evidence type="ECO:0000256" key="11">
    <source>
        <dbReference type="RuleBase" id="RU364040"/>
    </source>
</evidence>
<evidence type="ECO:0000259" key="14">
    <source>
        <dbReference type="Pfam" id="PF17900"/>
    </source>
</evidence>
<organism evidence="15 16">
    <name type="scientific">Trichomonas vaginalis (strain ATCC PRA-98 / G3)</name>
    <dbReference type="NCBI Taxonomy" id="412133"/>
    <lineage>
        <taxon>Eukaryota</taxon>
        <taxon>Metamonada</taxon>
        <taxon>Parabasalia</taxon>
        <taxon>Trichomonadida</taxon>
        <taxon>Trichomonadidae</taxon>
        <taxon>Trichomonas</taxon>
    </lineage>
</organism>
<feature type="transmembrane region" description="Helical" evidence="11">
    <location>
        <begin position="20"/>
        <end position="41"/>
    </location>
</feature>
<dbReference type="EC" id="3.4.11.-" evidence="11"/>
<feature type="domain" description="Aminopeptidase N-like N-terminal" evidence="14">
    <location>
        <begin position="60"/>
        <end position="226"/>
    </location>
</feature>
<dbReference type="GO" id="GO:0043171">
    <property type="term" value="P:peptide catabolic process"/>
    <property type="evidence" value="ECO:0000318"/>
    <property type="project" value="GO_Central"/>
</dbReference>
<evidence type="ECO:0000256" key="3">
    <source>
        <dbReference type="ARBA" id="ARBA00022670"/>
    </source>
</evidence>
<protein>
    <recommendedName>
        <fullName evidence="11">Aminopeptidase</fullName>
        <ecNumber evidence="11">3.4.11.-</ecNumber>
    </recommendedName>
</protein>
<dbReference type="InterPro" id="IPR050344">
    <property type="entry name" value="Peptidase_M1_aminopeptidases"/>
</dbReference>
<keyword evidence="5 11" id="KW-0378">Hydrolase</keyword>
<comment type="similarity">
    <text evidence="1 11">Belongs to the peptidase M1 family.</text>
</comment>
<keyword evidence="11" id="KW-0812">Transmembrane</keyword>
<dbReference type="Gene3D" id="2.60.40.1730">
    <property type="entry name" value="tricorn interacting facor f3 domain"/>
    <property type="match status" value="1"/>
</dbReference>
<dbReference type="VEuPathDB" id="TrichDB:TVAGG3_0324800"/>
<comment type="cofactor">
    <cofactor evidence="9 11">
        <name>Zn(2+)</name>
        <dbReference type="ChEBI" id="CHEBI:29105"/>
    </cofactor>
    <text evidence="9 11">Binds 1 zinc ion per subunit.</text>
</comment>
<dbReference type="SUPFAM" id="SSF63737">
    <property type="entry name" value="Leukotriene A4 hydrolase N-terminal domain"/>
    <property type="match status" value="1"/>
</dbReference>
<dbReference type="Pfam" id="PF17900">
    <property type="entry name" value="Peptidase_M1_N"/>
    <property type="match status" value="1"/>
</dbReference>
<evidence type="ECO:0000256" key="4">
    <source>
        <dbReference type="ARBA" id="ARBA00022723"/>
    </source>
</evidence>
<evidence type="ECO:0000256" key="9">
    <source>
        <dbReference type="PIRSR" id="PIRSR634016-3"/>
    </source>
</evidence>
<feature type="binding site" evidence="9">
    <location>
        <position position="335"/>
    </location>
    <ligand>
        <name>Zn(2+)</name>
        <dbReference type="ChEBI" id="CHEBI:29105"/>
        <note>catalytic</note>
    </ligand>
</feature>
<dbReference type="PRINTS" id="PR00756">
    <property type="entry name" value="ALADIPTASE"/>
</dbReference>
<dbReference type="eggNOG" id="KOG1046">
    <property type="taxonomic scope" value="Eukaryota"/>
</dbReference>
<evidence type="ECO:0000256" key="1">
    <source>
        <dbReference type="ARBA" id="ARBA00010136"/>
    </source>
</evidence>
<dbReference type="KEGG" id="tva:4764939"/>
<feature type="active site" description="Proton acceptor" evidence="8">
    <location>
        <position position="332"/>
    </location>
</feature>